<gene>
    <name evidence="1" type="ORF">T265_11135</name>
</gene>
<dbReference type="CTD" id="20325303"/>
<name>A0A074ZAM2_OPIVI</name>
<dbReference type="GeneID" id="20325303"/>
<protein>
    <submittedName>
        <fullName evidence="1">Uncharacterized protein</fullName>
    </submittedName>
</protein>
<dbReference type="AlphaFoldDB" id="A0A074ZAM2"/>
<reference evidence="1 2" key="1">
    <citation type="submission" date="2013-11" db="EMBL/GenBank/DDBJ databases">
        <title>Opisthorchis viverrini - life in the bile duct.</title>
        <authorList>
            <person name="Young N.D."/>
            <person name="Nagarajan N."/>
            <person name="Lin S.J."/>
            <person name="Korhonen P.K."/>
            <person name="Jex A.R."/>
            <person name="Hall R.S."/>
            <person name="Safavi-Hemami H."/>
            <person name="Kaewkong W."/>
            <person name="Bertrand D."/>
            <person name="Gao S."/>
            <person name="Seet Q."/>
            <person name="Wongkham S."/>
            <person name="Teh B.T."/>
            <person name="Wongkham C."/>
            <person name="Intapan P.M."/>
            <person name="Maleewong W."/>
            <person name="Yang X."/>
            <person name="Hu M."/>
            <person name="Wang Z."/>
            <person name="Hofmann A."/>
            <person name="Sternberg P.W."/>
            <person name="Tan P."/>
            <person name="Wang J."/>
            <person name="Gasser R.B."/>
        </authorList>
    </citation>
    <scope>NUCLEOTIDE SEQUENCE [LARGE SCALE GENOMIC DNA]</scope>
</reference>
<evidence type="ECO:0000313" key="2">
    <source>
        <dbReference type="Proteomes" id="UP000054324"/>
    </source>
</evidence>
<dbReference type="RefSeq" id="XP_009175974.1">
    <property type="nucleotide sequence ID" value="XM_009177710.1"/>
</dbReference>
<dbReference type="Proteomes" id="UP000054324">
    <property type="component" value="Unassembled WGS sequence"/>
</dbReference>
<keyword evidence="2" id="KW-1185">Reference proteome</keyword>
<evidence type="ECO:0000313" key="1">
    <source>
        <dbReference type="EMBL" id="KER20270.1"/>
    </source>
</evidence>
<sequence length="146" mass="16530">MRCTRPHGVSFATIFKISRYMYKRNTLLIVVRKPAESLACDVSRQLNALYQAAWCFICYDFQDIAIHALGTGAGQQQIPQIGEPADITHGDLDLQLHGERKKAFAAELFIGNCQLTSYRLLDKEAKLSFESYLQKLDMHLFLNGTS</sequence>
<proteinExistence type="predicted"/>
<organism evidence="1 2">
    <name type="scientific">Opisthorchis viverrini</name>
    <name type="common">Southeast Asian liver fluke</name>
    <dbReference type="NCBI Taxonomy" id="6198"/>
    <lineage>
        <taxon>Eukaryota</taxon>
        <taxon>Metazoa</taxon>
        <taxon>Spiralia</taxon>
        <taxon>Lophotrochozoa</taxon>
        <taxon>Platyhelminthes</taxon>
        <taxon>Trematoda</taxon>
        <taxon>Digenea</taxon>
        <taxon>Opisthorchiida</taxon>
        <taxon>Opisthorchiata</taxon>
        <taxon>Opisthorchiidae</taxon>
        <taxon>Opisthorchis</taxon>
    </lineage>
</organism>
<dbReference type="OrthoDB" id="73653at2759"/>
<dbReference type="EMBL" id="KL597072">
    <property type="protein sequence ID" value="KER20270.1"/>
    <property type="molecule type" value="Genomic_DNA"/>
</dbReference>
<dbReference type="KEGG" id="ovi:T265_11135"/>
<accession>A0A074ZAM2</accession>